<dbReference type="Proteomes" id="UP000295506">
    <property type="component" value="Unassembled WGS sequence"/>
</dbReference>
<evidence type="ECO:0000256" key="2">
    <source>
        <dbReference type="SAM" id="MobiDB-lite"/>
    </source>
</evidence>
<proteinExistence type="predicted"/>
<feature type="coiled-coil region" evidence="1">
    <location>
        <begin position="240"/>
        <end position="277"/>
    </location>
</feature>
<dbReference type="GO" id="GO:0043023">
    <property type="term" value="F:ribosomal large subunit binding"/>
    <property type="evidence" value="ECO:0007669"/>
    <property type="project" value="TreeGrafter"/>
</dbReference>
<dbReference type="GO" id="GO:0000049">
    <property type="term" value="F:tRNA binding"/>
    <property type="evidence" value="ECO:0007669"/>
    <property type="project" value="TreeGrafter"/>
</dbReference>
<gene>
    <name evidence="4" type="ORF">AWY79_10715</name>
    <name evidence="5" type="ORF">EDC59_103259</name>
</gene>
<name>A0A126QQ01_9BACT</name>
<dbReference type="InterPro" id="IPR051608">
    <property type="entry name" value="RQC_Subunit_NEMF"/>
</dbReference>
<dbReference type="EMBL" id="CP014206">
    <property type="protein sequence ID" value="AMK11555.1"/>
    <property type="molecule type" value="Genomic_DNA"/>
</dbReference>
<dbReference type="KEGG" id="dej:AWY79_10715"/>
<dbReference type="OrthoDB" id="9766163at2"/>
<dbReference type="PANTHER" id="PTHR15239">
    <property type="entry name" value="NUCLEAR EXPORT MEDIATOR FACTOR NEMF"/>
    <property type="match status" value="1"/>
</dbReference>
<dbReference type="RefSeq" id="WP_066803479.1">
    <property type="nucleotide sequence ID" value="NZ_CP014206.1"/>
</dbReference>
<accession>A0A126QQ01</accession>
<protein>
    <submittedName>
        <fullName evidence="5">Fibronectin-binding protein A (FbpA)</fullName>
    </submittedName>
</protein>
<evidence type="ECO:0000313" key="5">
    <source>
        <dbReference type="EMBL" id="TDT89960.1"/>
    </source>
</evidence>
<keyword evidence="1" id="KW-0175">Coiled coil</keyword>
<evidence type="ECO:0000313" key="6">
    <source>
        <dbReference type="Proteomes" id="UP000055611"/>
    </source>
</evidence>
<dbReference type="Proteomes" id="UP000055611">
    <property type="component" value="Chromosome"/>
</dbReference>
<evidence type="ECO:0000313" key="7">
    <source>
        <dbReference type="Proteomes" id="UP000295506"/>
    </source>
</evidence>
<feature type="domain" description="NFACT RNA-binding" evidence="3">
    <location>
        <begin position="382"/>
        <end position="483"/>
    </location>
</feature>
<feature type="region of interest" description="Disordered" evidence="2">
    <location>
        <begin position="347"/>
        <end position="369"/>
    </location>
</feature>
<reference evidence="5 7" key="2">
    <citation type="submission" date="2019-03" db="EMBL/GenBank/DDBJ databases">
        <title>Genomic Encyclopedia of Type Strains, Phase IV (KMG-IV): sequencing the most valuable type-strain genomes for metagenomic binning, comparative biology and taxonomic classification.</title>
        <authorList>
            <person name="Goeker M."/>
        </authorList>
    </citation>
    <scope>NUCLEOTIDE SEQUENCE [LARGE SCALE GENOMIC DNA]</scope>
    <source>
        <strain evidence="5 7">DSM 101483</strain>
    </source>
</reference>
<evidence type="ECO:0000259" key="3">
    <source>
        <dbReference type="Pfam" id="PF05670"/>
    </source>
</evidence>
<dbReference type="Gene3D" id="2.30.310.10">
    <property type="entry name" value="ibrinogen binding protein from staphylococcus aureus domain"/>
    <property type="match status" value="1"/>
</dbReference>
<dbReference type="EMBL" id="SOBK01000003">
    <property type="protein sequence ID" value="TDT89960.1"/>
    <property type="molecule type" value="Genomic_DNA"/>
</dbReference>
<sequence>MEANFFRFLCAGLAPALTGRRIDKVFGPAPGVWVLDIQNPGHPLHLIFRPARPAGHLFLSNTKPVNPQTAPAMAMWFRKRLRNRKILGAVADWPSLRLALHLSPRTDPDGKTFLLFDCRSGMSLEDELPAGFGDAPDWPALEDVLGDPDIWREYPHISPPLRQALAALPEDQAHALYFNVATGSSETFHLARQGDGWAAPLAWPATRDAETFESALEAATAYGERDLFPMLEMEEDKGQTLQLKRLRKKVKRNLARLDEEEGRLSALLDEQVRAEALQAELYRFKDAEGLESVDVAHPEHGPMTVPLNPHLSPTENMERYFKLASKAQRGFPHVARRRAELLEQLARIDEGSLTPQPAPGKAADGSEGPAALPKRFRGLAVSLFRTTDGFTVIRGKNKKANHDILSKAASPFDYWFHVEDGPSSHVILKRDHPGQAVPEQSLVQAAVLCGLKSYRKDDGKADVMYALVKDVRKVKGFNLGQVAVDRKEGTLRVDLDPGLETSLARPVDL</sequence>
<dbReference type="Pfam" id="PF05670">
    <property type="entry name" value="NFACT-R_1"/>
    <property type="match status" value="1"/>
</dbReference>
<dbReference type="GO" id="GO:1990112">
    <property type="term" value="C:RQC complex"/>
    <property type="evidence" value="ECO:0007669"/>
    <property type="project" value="TreeGrafter"/>
</dbReference>
<keyword evidence="6" id="KW-1185">Reference proteome</keyword>
<dbReference type="AlphaFoldDB" id="A0A126QQ01"/>
<dbReference type="Pfam" id="PF05833">
    <property type="entry name" value="NFACT_N"/>
    <property type="match status" value="1"/>
</dbReference>
<reference evidence="4 6" key="1">
    <citation type="journal article" date="2016" name="Front. Microbiol.">
        <title>Genome Sequence of the Piezophilic, Mesophilic Sulfate-Reducing Bacterium Desulfovibrio indicus J2T.</title>
        <authorList>
            <person name="Cao J."/>
            <person name="Maignien L."/>
            <person name="Shao Z."/>
            <person name="Alain K."/>
            <person name="Jebbar M."/>
        </authorList>
    </citation>
    <scope>NUCLEOTIDE SEQUENCE [LARGE SCALE GENOMIC DNA]</scope>
    <source>
        <strain evidence="4 6">J2</strain>
    </source>
</reference>
<dbReference type="GO" id="GO:0072344">
    <property type="term" value="P:rescue of stalled ribosome"/>
    <property type="evidence" value="ECO:0007669"/>
    <property type="project" value="TreeGrafter"/>
</dbReference>
<dbReference type="InterPro" id="IPR008532">
    <property type="entry name" value="NFACT_RNA-bd"/>
</dbReference>
<dbReference type="PANTHER" id="PTHR15239:SF6">
    <property type="entry name" value="RIBOSOME QUALITY CONTROL COMPLEX SUBUNIT NEMF"/>
    <property type="match status" value="1"/>
</dbReference>
<organism evidence="5 7">
    <name type="scientific">Pseudodesulfovibrio indicus</name>
    <dbReference type="NCBI Taxonomy" id="1716143"/>
    <lineage>
        <taxon>Bacteria</taxon>
        <taxon>Pseudomonadati</taxon>
        <taxon>Thermodesulfobacteriota</taxon>
        <taxon>Desulfovibrionia</taxon>
        <taxon>Desulfovibrionales</taxon>
        <taxon>Desulfovibrionaceae</taxon>
    </lineage>
</organism>
<evidence type="ECO:0000256" key="1">
    <source>
        <dbReference type="SAM" id="Coils"/>
    </source>
</evidence>
<evidence type="ECO:0000313" key="4">
    <source>
        <dbReference type="EMBL" id="AMK11555.1"/>
    </source>
</evidence>